<dbReference type="SUPFAM" id="SSF64005">
    <property type="entry name" value="Undecaprenyl diphosphate synthase"/>
    <property type="match status" value="1"/>
</dbReference>
<dbReference type="PANTHER" id="PTHR10291">
    <property type="entry name" value="DEHYDRODOLICHYL DIPHOSPHATE SYNTHASE FAMILY MEMBER"/>
    <property type="match status" value="1"/>
</dbReference>
<keyword evidence="2 3" id="KW-0808">Transferase</keyword>
<comment type="caution">
    <text evidence="4">The sequence shown here is derived from an EMBL/GenBank/DDBJ whole genome shotgun (WGS) entry which is preliminary data.</text>
</comment>
<dbReference type="Proteomes" id="UP001443914">
    <property type="component" value="Unassembled WGS sequence"/>
</dbReference>
<dbReference type="CDD" id="cd00475">
    <property type="entry name" value="Cis_IPPS"/>
    <property type="match status" value="1"/>
</dbReference>
<dbReference type="GO" id="GO:0009409">
    <property type="term" value="P:response to cold"/>
    <property type="evidence" value="ECO:0007669"/>
    <property type="project" value="TreeGrafter"/>
</dbReference>
<evidence type="ECO:0000256" key="1">
    <source>
        <dbReference type="ARBA" id="ARBA00001946"/>
    </source>
</evidence>
<gene>
    <name evidence="4" type="ORF">RND81_13G084900</name>
</gene>
<dbReference type="EC" id="2.5.1.-" evidence="3"/>
<evidence type="ECO:0000313" key="4">
    <source>
        <dbReference type="EMBL" id="KAK9668764.1"/>
    </source>
</evidence>
<organism evidence="4 5">
    <name type="scientific">Saponaria officinalis</name>
    <name type="common">Common soapwort</name>
    <name type="synonym">Lychnis saponaria</name>
    <dbReference type="NCBI Taxonomy" id="3572"/>
    <lineage>
        <taxon>Eukaryota</taxon>
        <taxon>Viridiplantae</taxon>
        <taxon>Streptophyta</taxon>
        <taxon>Embryophyta</taxon>
        <taxon>Tracheophyta</taxon>
        <taxon>Spermatophyta</taxon>
        <taxon>Magnoliopsida</taxon>
        <taxon>eudicotyledons</taxon>
        <taxon>Gunneridae</taxon>
        <taxon>Pentapetalae</taxon>
        <taxon>Caryophyllales</taxon>
        <taxon>Caryophyllaceae</taxon>
        <taxon>Caryophylleae</taxon>
        <taxon>Saponaria</taxon>
    </lineage>
</organism>
<dbReference type="GO" id="GO:0045547">
    <property type="term" value="F:ditrans,polycis-polyprenyl diphosphate synthase [(2E,6E)-farnesyl diphosphate specific] activity"/>
    <property type="evidence" value="ECO:0007669"/>
    <property type="project" value="TreeGrafter"/>
</dbReference>
<proteinExistence type="inferred from homology"/>
<reference evidence="4" key="1">
    <citation type="submission" date="2024-03" db="EMBL/GenBank/DDBJ databases">
        <title>WGS assembly of Saponaria officinalis var. Norfolk2.</title>
        <authorList>
            <person name="Jenkins J."/>
            <person name="Shu S."/>
            <person name="Grimwood J."/>
            <person name="Barry K."/>
            <person name="Goodstein D."/>
            <person name="Schmutz J."/>
            <person name="Leebens-Mack J."/>
            <person name="Osbourn A."/>
        </authorList>
    </citation>
    <scope>NUCLEOTIDE SEQUENCE [LARGE SCALE GENOMIC DNA]</scope>
    <source>
        <strain evidence="4">JIC</strain>
    </source>
</reference>
<dbReference type="InterPro" id="IPR018520">
    <property type="entry name" value="UPP_synth-like_CS"/>
</dbReference>
<dbReference type="PANTHER" id="PTHR10291:SF0">
    <property type="entry name" value="DEHYDRODOLICHYL DIPHOSPHATE SYNTHASE 2"/>
    <property type="match status" value="1"/>
</dbReference>
<dbReference type="NCBIfam" id="TIGR00055">
    <property type="entry name" value="uppS"/>
    <property type="match status" value="1"/>
</dbReference>
<protein>
    <recommendedName>
        <fullName evidence="3">Alkyl transferase</fullName>
        <ecNumber evidence="3">2.5.1.-</ecNumber>
    </recommendedName>
</protein>
<accession>A0AAW1H024</accession>
<evidence type="ECO:0000256" key="3">
    <source>
        <dbReference type="RuleBase" id="RU363018"/>
    </source>
</evidence>
<comment type="cofactor">
    <cofactor evidence="1">
        <name>Mg(2+)</name>
        <dbReference type="ChEBI" id="CHEBI:18420"/>
    </cofactor>
</comment>
<dbReference type="PROSITE" id="PS01066">
    <property type="entry name" value="UPP_SYNTHASE"/>
    <property type="match status" value="1"/>
</dbReference>
<dbReference type="Gene3D" id="3.40.1180.10">
    <property type="entry name" value="Decaprenyl diphosphate synthase-like"/>
    <property type="match status" value="2"/>
</dbReference>
<name>A0AAW1H024_SAPOF</name>
<sequence>MRTLLRQTSSLILSKPPMVQATLKRRLLKHKTSNTTLLTKMEKHDAAMTPATMSLSESKNDYENDIEDQYGSFGVRRDCIPNHVSIILDGNRRWSKKNGRPLSYQPFFQANTLFADLCLRWGIGTATTYIYSLKNLERGYERNKTIWIIGEKSVLPEYLRDAIEKVEEGTKNNTKLELMFALCYEGTDELVKTTRRICEKVKEGVINLADINTDLFEKELWTGPSRAPNPDLLIRTGGHIRVSNYLLWQLAHTELYFCDTYAPDFKEADFVKALRSYQQRERTFGA</sequence>
<comment type="similarity">
    <text evidence="3">Belongs to the UPP synthase family.</text>
</comment>
<dbReference type="Pfam" id="PF01255">
    <property type="entry name" value="Prenyltransf"/>
    <property type="match status" value="2"/>
</dbReference>
<dbReference type="InterPro" id="IPR001441">
    <property type="entry name" value="UPP_synth-like"/>
</dbReference>
<dbReference type="EMBL" id="JBDFQZ010000013">
    <property type="protein sequence ID" value="KAK9668764.1"/>
    <property type="molecule type" value="Genomic_DNA"/>
</dbReference>
<keyword evidence="5" id="KW-1185">Reference proteome</keyword>
<dbReference type="GO" id="GO:0016094">
    <property type="term" value="P:polyprenol biosynthetic process"/>
    <property type="evidence" value="ECO:0007669"/>
    <property type="project" value="TreeGrafter"/>
</dbReference>
<dbReference type="AlphaFoldDB" id="A0AAW1H024"/>
<dbReference type="InterPro" id="IPR036424">
    <property type="entry name" value="UPP_synth-like_sf"/>
</dbReference>
<dbReference type="GO" id="GO:0009668">
    <property type="term" value="P:plastid membrane organization"/>
    <property type="evidence" value="ECO:0007669"/>
    <property type="project" value="TreeGrafter"/>
</dbReference>
<evidence type="ECO:0000313" key="5">
    <source>
        <dbReference type="Proteomes" id="UP001443914"/>
    </source>
</evidence>
<evidence type="ECO:0000256" key="2">
    <source>
        <dbReference type="ARBA" id="ARBA00022679"/>
    </source>
</evidence>
<dbReference type="GO" id="GO:0009570">
    <property type="term" value="C:chloroplast stroma"/>
    <property type="evidence" value="ECO:0007669"/>
    <property type="project" value="TreeGrafter"/>
</dbReference>